<proteinExistence type="predicted"/>
<feature type="repeat" description="ANK" evidence="3">
    <location>
        <begin position="175"/>
        <end position="197"/>
    </location>
</feature>
<dbReference type="SMART" id="SM00248">
    <property type="entry name" value="ANK"/>
    <property type="match status" value="5"/>
</dbReference>
<dbReference type="Gene3D" id="1.25.40.20">
    <property type="entry name" value="Ankyrin repeat-containing domain"/>
    <property type="match status" value="3"/>
</dbReference>
<sequence>MMQMLIDKGADVDVRTFNGDSVLHLAIKCHIDRPSHQAHHARITHLNAEFVETVKILIDSGYNPAVCNSYGQTPLHVAVIDAHVSVVKSLLSLDFPLPPDILLTAARARNVQAEMIKILIDKRADVHAHTSGGNSVLHVTIGRHIGLELASRSSLLETVKILVDSGCDPAASNSRHETPLHIAAIQGHVSIMEYLLSLDTPLPLDILPYTAARARHMKAEMINILIDKGADVHARTRGGENALDVTYHQGIELESRDILETVKILVDSGCDPAASNSRHETLLHIATMKGHVSIMEYLLSLGVPLPPDILLTVAREPRTCKQR</sequence>
<evidence type="ECO:0000256" key="2">
    <source>
        <dbReference type="ARBA" id="ARBA00023043"/>
    </source>
</evidence>
<keyword evidence="2 3" id="KW-0040">ANK repeat</keyword>
<keyword evidence="1" id="KW-0677">Repeat</keyword>
<name>A0A0C9TY81_PAXIN</name>
<dbReference type="PANTHER" id="PTHR24126">
    <property type="entry name" value="ANKYRIN REPEAT, PH AND SEC7 DOMAIN CONTAINING PROTEIN SECG-RELATED"/>
    <property type="match status" value="1"/>
</dbReference>
<keyword evidence="5" id="KW-1185">Reference proteome</keyword>
<feature type="repeat" description="ANK" evidence="3">
    <location>
        <begin position="70"/>
        <end position="92"/>
    </location>
</feature>
<dbReference type="EMBL" id="KN819338">
    <property type="protein sequence ID" value="KIJ15248.1"/>
    <property type="molecule type" value="Genomic_DNA"/>
</dbReference>
<evidence type="ECO:0000313" key="4">
    <source>
        <dbReference type="EMBL" id="KIJ15248.1"/>
    </source>
</evidence>
<dbReference type="InterPro" id="IPR036770">
    <property type="entry name" value="Ankyrin_rpt-contain_sf"/>
</dbReference>
<evidence type="ECO:0000256" key="1">
    <source>
        <dbReference type="ARBA" id="ARBA00022737"/>
    </source>
</evidence>
<reference evidence="4 5" key="1">
    <citation type="submission" date="2014-06" db="EMBL/GenBank/DDBJ databases">
        <authorList>
            <consortium name="DOE Joint Genome Institute"/>
            <person name="Kuo A."/>
            <person name="Kohler A."/>
            <person name="Nagy L.G."/>
            <person name="Floudas D."/>
            <person name="Copeland A."/>
            <person name="Barry K.W."/>
            <person name="Cichocki N."/>
            <person name="Veneault-Fourrey C."/>
            <person name="LaButti K."/>
            <person name="Lindquist E.A."/>
            <person name="Lipzen A."/>
            <person name="Lundell T."/>
            <person name="Morin E."/>
            <person name="Murat C."/>
            <person name="Sun H."/>
            <person name="Tunlid A."/>
            <person name="Henrissat B."/>
            <person name="Grigoriev I.V."/>
            <person name="Hibbett D.S."/>
            <person name="Martin F."/>
            <person name="Nordberg H.P."/>
            <person name="Cantor M.N."/>
            <person name="Hua S.X."/>
        </authorList>
    </citation>
    <scope>NUCLEOTIDE SEQUENCE [LARGE SCALE GENOMIC DNA]</scope>
    <source>
        <strain evidence="4 5">ATCC 200175</strain>
    </source>
</reference>
<dbReference type="Pfam" id="PF13637">
    <property type="entry name" value="Ank_4"/>
    <property type="match status" value="1"/>
</dbReference>
<gene>
    <name evidence="4" type="ORF">PAXINDRAFT_99709</name>
</gene>
<dbReference type="OrthoDB" id="2647035at2759"/>
<dbReference type="InterPro" id="IPR002110">
    <property type="entry name" value="Ankyrin_rpt"/>
</dbReference>
<dbReference type="PROSITE" id="PS50088">
    <property type="entry name" value="ANK_REPEAT"/>
    <property type="match status" value="3"/>
</dbReference>
<dbReference type="AlphaFoldDB" id="A0A0C9TY81"/>
<evidence type="ECO:0000256" key="3">
    <source>
        <dbReference type="PROSITE-ProRule" id="PRU00023"/>
    </source>
</evidence>
<organism evidence="4 5">
    <name type="scientific">Paxillus involutus ATCC 200175</name>
    <dbReference type="NCBI Taxonomy" id="664439"/>
    <lineage>
        <taxon>Eukaryota</taxon>
        <taxon>Fungi</taxon>
        <taxon>Dikarya</taxon>
        <taxon>Basidiomycota</taxon>
        <taxon>Agaricomycotina</taxon>
        <taxon>Agaricomycetes</taxon>
        <taxon>Agaricomycetidae</taxon>
        <taxon>Boletales</taxon>
        <taxon>Paxilineae</taxon>
        <taxon>Paxillaceae</taxon>
        <taxon>Paxillus</taxon>
    </lineage>
</organism>
<reference evidence="5" key="2">
    <citation type="submission" date="2015-01" db="EMBL/GenBank/DDBJ databases">
        <title>Evolutionary Origins and Diversification of the Mycorrhizal Mutualists.</title>
        <authorList>
            <consortium name="DOE Joint Genome Institute"/>
            <consortium name="Mycorrhizal Genomics Consortium"/>
            <person name="Kohler A."/>
            <person name="Kuo A."/>
            <person name="Nagy L.G."/>
            <person name="Floudas D."/>
            <person name="Copeland A."/>
            <person name="Barry K.W."/>
            <person name="Cichocki N."/>
            <person name="Veneault-Fourrey C."/>
            <person name="LaButti K."/>
            <person name="Lindquist E.A."/>
            <person name="Lipzen A."/>
            <person name="Lundell T."/>
            <person name="Morin E."/>
            <person name="Murat C."/>
            <person name="Riley R."/>
            <person name="Ohm R."/>
            <person name="Sun H."/>
            <person name="Tunlid A."/>
            <person name="Henrissat B."/>
            <person name="Grigoriev I.V."/>
            <person name="Hibbett D.S."/>
            <person name="Martin F."/>
        </authorList>
    </citation>
    <scope>NUCLEOTIDE SEQUENCE [LARGE SCALE GENOMIC DNA]</scope>
    <source>
        <strain evidence="5">ATCC 200175</strain>
    </source>
</reference>
<evidence type="ECO:0008006" key="6">
    <source>
        <dbReference type="Google" id="ProtNLM"/>
    </source>
</evidence>
<dbReference type="HOGENOM" id="CLU_950280_0_0_1"/>
<accession>A0A0C9TY81</accession>
<dbReference type="Pfam" id="PF12796">
    <property type="entry name" value="Ank_2"/>
    <property type="match status" value="2"/>
</dbReference>
<protein>
    <recommendedName>
        <fullName evidence="6">Ankyrin</fullName>
    </recommendedName>
</protein>
<evidence type="ECO:0000313" key="5">
    <source>
        <dbReference type="Proteomes" id="UP000053647"/>
    </source>
</evidence>
<dbReference type="SUPFAM" id="SSF48403">
    <property type="entry name" value="Ankyrin repeat"/>
    <property type="match status" value="1"/>
</dbReference>
<feature type="repeat" description="ANK" evidence="3">
    <location>
        <begin position="278"/>
        <end position="303"/>
    </location>
</feature>
<dbReference type="PROSITE" id="PS50297">
    <property type="entry name" value="ANK_REP_REGION"/>
    <property type="match status" value="3"/>
</dbReference>
<dbReference type="PANTHER" id="PTHR24126:SF14">
    <property type="entry name" value="ANK_REP_REGION DOMAIN-CONTAINING PROTEIN"/>
    <property type="match status" value="1"/>
</dbReference>
<dbReference type="PRINTS" id="PR01415">
    <property type="entry name" value="ANKYRIN"/>
</dbReference>
<dbReference type="Proteomes" id="UP000053647">
    <property type="component" value="Unassembled WGS sequence"/>
</dbReference>